<dbReference type="Pfam" id="PF05163">
    <property type="entry name" value="DinB"/>
    <property type="match status" value="1"/>
</dbReference>
<dbReference type="PANTHER" id="PTHR37302">
    <property type="entry name" value="SLR1116 PROTEIN"/>
    <property type="match status" value="1"/>
</dbReference>
<comment type="caution">
    <text evidence="3">The sequence shown here is derived from an EMBL/GenBank/DDBJ whole genome shotgun (WGS) entry which is preliminary data.</text>
</comment>
<dbReference type="SUPFAM" id="SSF109854">
    <property type="entry name" value="DinB/YfiT-like putative metalloenzymes"/>
    <property type="match status" value="1"/>
</dbReference>
<organism evidence="3 4">
    <name type="scientific">Rhizobium rhizophilum</name>
    <dbReference type="NCBI Taxonomy" id="1850373"/>
    <lineage>
        <taxon>Bacteria</taxon>
        <taxon>Pseudomonadati</taxon>
        <taxon>Pseudomonadota</taxon>
        <taxon>Alphaproteobacteria</taxon>
        <taxon>Hyphomicrobiales</taxon>
        <taxon>Rhizobiaceae</taxon>
        <taxon>Rhizobium/Agrobacterium group</taxon>
        <taxon>Rhizobium</taxon>
    </lineage>
</organism>
<evidence type="ECO:0000313" key="3">
    <source>
        <dbReference type="EMBL" id="THV15373.1"/>
    </source>
</evidence>
<evidence type="ECO:0000313" key="4">
    <source>
        <dbReference type="Proteomes" id="UP000309667"/>
    </source>
</evidence>
<dbReference type="InterPro" id="IPR034660">
    <property type="entry name" value="DinB/YfiT-like"/>
</dbReference>
<dbReference type="Proteomes" id="UP000309667">
    <property type="component" value="Unassembled WGS sequence"/>
</dbReference>
<dbReference type="Gene3D" id="1.20.120.450">
    <property type="entry name" value="dinb family like domain"/>
    <property type="match status" value="1"/>
</dbReference>
<comment type="similarity">
    <text evidence="1">Belongs to the DinB family.</text>
</comment>
<protein>
    <submittedName>
        <fullName evidence="3">Damage-inducible protein DinB</fullName>
    </submittedName>
</protein>
<gene>
    <name evidence="3" type="ORF">E9677_08450</name>
</gene>
<evidence type="ECO:0000256" key="2">
    <source>
        <dbReference type="ARBA" id="ARBA00022723"/>
    </source>
</evidence>
<proteinExistence type="inferred from homology"/>
<keyword evidence="4" id="KW-1185">Reference proteome</keyword>
<sequence>MTNAIRFNRKLAYANMLANDRLHEAVSMLEAGEFEAARTSFFPSLVATLNHILIIDWFYIDALEGGDLGAKAWENEIPFPDPVDLRAAQIASDRRLLAFCLALGDEDLDRPVHIHRTGRIQVERCDDVLSHLFQHQTHHRGQAHAMLAGTSVKPPQIDEFIVADDAASRADVLQRLGITEAQVMNQDQS</sequence>
<dbReference type="PANTHER" id="PTHR37302:SF3">
    <property type="entry name" value="DAMAGE-INDUCIBLE PROTEIN DINB"/>
    <property type="match status" value="1"/>
</dbReference>
<evidence type="ECO:0000256" key="1">
    <source>
        <dbReference type="ARBA" id="ARBA00008635"/>
    </source>
</evidence>
<dbReference type="RefSeq" id="WP_136557654.1">
    <property type="nucleotide sequence ID" value="NZ_STGT01000002.1"/>
</dbReference>
<dbReference type="InterPro" id="IPR007837">
    <property type="entry name" value="DinB"/>
</dbReference>
<keyword evidence="2" id="KW-0479">Metal-binding</keyword>
<dbReference type="EMBL" id="STGT01000002">
    <property type="protein sequence ID" value="THV15373.1"/>
    <property type="molecule type" value="Genomic_DNA"/>
</dbReference>
<reference evidence="3 4" key="1">
    <citation type="submission" date="2019-04" db="EMBL/GenBank/DDBJ databases">
        <title>Genome sequence of strain 7209-2.</title>
        <authorList>
            <person name="Gao J."/>
            <person name="Sun J."/>
        </authorList>
    </citation>
    <scope>NUCLEOTIDE SEQUENCE [LARGE SCALE GENOMIC DNA]</scope>
    <source>
        <strain evidence="3 4">7209-2</strain>
    </source>
</reference>
<accession>A0ABY2QWP4</accession>
<name>A0ABY2QWP4_9HYPH</name>